<feature type="transmembrane region" description="Helical" evidence="6">
    <location>
        <begin position="136"/>
        <end position="154"/>
    </location>
</feature>
<dbReference type="Proteomes" id="UP000077339">
    <property type="component" value="Unassembled WGS sequence"/>
</dbReference>
<evidence type="ECO:0000256" key="3">
    <source>
        <dbReference type="ARBA" id="ARBA00022692"/>
    </source>
</evidence>
<gene>
    <name evidence="7" type="ORF">AT15_06535</name>
</gene>
<comment type="caution">
    <text evidence="7">The sequence shown here is derived from an EMBL/GenBank/DDBJ whole genome shotgun (WGS) entry which is preliminary data.</text>
</comment>
<evidence type="ECO:0000256" key="5">
    <source>
        <dbReference type="ARBA" id="ARBA00023136"/>
    </source>
</evidence>
<proteinExistence type="predicted"/>
<evidence type="ECO:0000313" key="7">
    <source>
        <dbReference type="EMBL" id="OAA26334.1"/>
    </source>
</evidence>
<keyword evidence="8" id="KW-1185">Reference proteome</keyword>
<feature type="transmembrane region" description="Helical" evidence="6">
    <location>
        <begin position="316"/>
        <end position="334"/>
    </location>
</feature>
<feature type="transmembrane region" description="Helical" evidence="6">
    <location>
        <begin position="57"/>
        <end position="75"/>
    </location>
</feature>
<accession>A0A176JSX4</accession>
<evidence type="ECO:0000256" key="6">
    <source>
        <dbReference type="SAM" id="Phobius"/>
    </source>
</evidence>
<sequence length="344" mass="36850">MKNLNLLRTFITISIALGIGIFVIAITSSEPANAISSFFIGPFSSAYFFGNMLAASIPLMLTGLAASIAFSASAFNLGLEGQLYIGALVGTYITWKFQALSPLLLIPLVLVISFLAGGIIAAFSGYLKVKRNVNELISSFLISYTLVYIGDFFLEGPFKDPLAGLAASPYFDSKLMFSKVLKPSDLHAGVFIAAGIIFIVYFMMKKSTLGFEITMTGKNRIFSQYAGMPVSRVTVIAMLMSGGFAGLAGIIDIYGIHGRMIRGYSAGYGWNGIAVALIARNHPLLVIPAAIFFAYLESGANVGSLFSDITPELARIIQAAVFYLITAEGLFSFMKARKEAVSNG</sequence>
<reference evidence="7 8" key="1">
    <citation type="submission" date="2014-02" db="EMBL/GenBank/DDBJ databases">
        <title>Kosmotoga genome sequencing.</title>
        <authorList>
            <person name="Pollo S.M."/>
            <person name="Charchuk R."/>
            <person name="Nesbo C.L."/>
        </authorList>
    </citation>
    <scope>NUCLEOTIDE SEQUENCE [LARGE SCALE GENOMIC DNA]</scope>
    <source>
        <strain evidence="7 8">S304</strain>
    </source>
</reference>
<keyword evidence="5 6" id="KW-0472">Membrane</keyword>
<dbReference type="InterPro" id="IPR001851">
    <property type="entry name" value="ABC_transp_permease"/>
</dbReference>
<feature type="transmembrane region" description="Helical" evidence="6">
    <location>
        <begin position="81"/>
        <end position="97"/>
    </location>
</feature>
<keyword evidence="4 6" id="KW-1133">Transmembrane helix</keyword>
<dbReference type="AlphaFoldDB" id="A0A176JSX4"/>
<dbReference type="GO" id="GO:0022857">
    <property type="term" value="F:transmembrane transporter activity"/>
    <property type="evidence" value="ECO:0007669"/>
    <property type="project" value="InterPro"/>
</dbReference>
<dbReference type="RefSeq" id="WP_068349257.1">
    <property type="nucleotide sequence ID" value="NZ_JFHK01000036.1"/>
</dbReference>
<dbReference type="Pfam" id="PF02653">
    <property type="entry name" value="BPD_transp_2"/>
    <property type="match status" value="1"/>
</dbReference>
<organism evidence="7 8">
    <name type="scientific">Kosmotoga arenicorallina S304</name>
    <dbReference type="NCBI Taxonomy" id="1453497"/>
    <lineage>
        <taxon>Bacteria</taxon>
        <taxon>Thermotogati</taxon>
        <taxon>Thermotogota</taxon>
        <taxon>Thermotogae</taxon>
        <taxon>Kosmotogales</taxon>
        <taxon>Kosmotogaceae</taxon>
        <taxon>Kosmotoga</taxon>
    </lineage>
</organism>
<protein>
    <submittedName>
        <fullName evidence="7">ABC transporter permease</fullName>
    </submittedName>
</protein>
<feature type="transmembrane region" description="Helical" evidence="6">
    <location>
        <begin position="268"/>
        <end position="296"/>
    </location>
</feature>
<evidence type="ECO:0000256" key="1">
    <source>
        <dbReference type="ARBA" id="ARBA00004651"/>
    </source>
</evidence>
<dbReference type="GO" id="GO:0005886">
    <property type="term" value="C:plasma membrane"/>
    <property type="evidence" value="ECO:0007669"/>
    <property type="project" value="UniProtKB-SubCell"/>
</dbReference>
<dbReference type="CDD" id="cd06580">
    <property type="entry name" value="TM_PBP1_transp_TpRbsC_like"/>
    <property type="match status" value="1"/>
</dbReference>
<feature type="transmembrane region" description="Helical" evidence="6">
    <location>
        <begin position="7"/>
        <end position="26"/>
    </location>
</feature>
<name>A0A176JSX4_9BACT</name>
<dbReference type="PANTHER" id="PTHR47089:SF1">
    <property type="entry name" value="GUANOSINE ABC TRANSPORTER PERMEASE PROTEIN NUPP"/>
    <property type="match status" value="1"/>
</dbReference>
<evidence type="ECO:0000313" key="8">
    <source>
        <dbReference type="Proteomes" id="UP000077339"/>
    </source>
</evidence>
<dbReference type="EMBL" id="JFHK01000036">
    <property type="protein sequence ID" value="OAA26334.1"/>
    <property type="molecule type" value="Genomic_DNA"/>
</dbReference>
<evidence type="ECO:0000256" key="2">
    <source>
        <dbReference type="ARBA" id="ARBA00022475"/>
    </source>
</evidence>
<keyword evidence="3 6" id="KW-0812">Transmembrane</keyword>
<dbReference type="STRING" id="1453497.AT15_06535"/>
<evidence type="ECO:0000256" key="4">
    <source>
        <dbReference type="ARBA" id="ARBA00022989"/>
    </source>
</evidence>
<comment type="subcellular location">
    <subcellularLocation>
        <location evidence="1">Cell membrane</location>
        <topology evidence="1">Multi-pass membrane protein</topology>
    </subcellularLocation>
</comment>
<feature type="transmembrane region" description="Helical" evidence="6">
    <location>
        <begin position="104"/>
        <end position="124"/>
    </location>
</feature>
<dbReference type="PANTHER" id="PTHR47089">
    <property type="entry name" value="ABC TRANSPORTER, PERMEASE PROTEIN"/>
    <property type="match status" value="1"/>
</dbReference>
<feature type="transmembrane region" description="Helical" evidence="6">
    <location>
        <begin position="186"/>
        <end position="204"/>
    </location>
</feature>
<dbReference type="PATRIC" id="fig|1453497.3.peg.1306"/>
<feature type="transmembrane region" description="Helical" evidence="6">
    <location>
        <begin position="235"/>
        <end position="256"/>
    </location>
</feature>
<keyword evidence="2" id="KW-1003">Cell membrane</keyword>